<name>A0A485AT50_KLUCR</name>
<accession>A0A485AT50</accession>
<dbReference type="EMBL" id="CAADJD010000018">
    <property type="protein sequence ID" value="VFS64105.1"/>
    <property type="molecule type" value="Genomic_DNA"/>
</dbReference>
<evidence type="ECO:0000313" key="2">
    <source>
        <dbReference type="Proteomes" id="UP000401081"/>
    </source>
</evidence>
<sequence>MTEFTKERIIEELKASTQNASVCLKSAMTPSAR</sequence>
<gene>
    <name evidence="1" type="ORF">NCTC12993_03085</name>
</gene>
<protein>
    <submittedName>
        <fullName evidence="1">Uncharacterized protein</fullName>
    </submittedName>
</protein>
<evidence type="ECO:0000313" key="1">
    <source>
        <dbReference type="EMBL" id="VFS64105.1"/>
    </source>
</evidence>
<proteinExistence type="predicted"/>
<organism evidence="1 2">
    <name type="scientific">Kluyvera cryocrescens</name>
    <name type="common">Kluyvera citrophila</name>
    <dbReference type="NCBI Taxonomy" id="580"/>
    <lineage>
        <taxon>Bacteria</taxon>
        <taxon>Pseudomonadati</taxon>
        <taxon>Pseudomonadota</taxon>
        <taxon>Gammaproteobacteria</taxon>
        <taxon>Enterobacterales</taxon>
        <taxon>Enterobacteriaceae</taxon>
        <taxon>Kluyvera</taxon>
    </lineage>
</organism>
<keyword evidence="2" id="KW-1185">Reference proteome</keyword>
<reference evidence="1 2" key="1">
    <citation type="submission" date="2019-03" db="EMBL/GenBank/DDBJ databases">
        <authorList>
            <consortium name="Pathogen Informatics"/>
        </authorList>
    </citation>
    <scope>NUCLEOTIDE SEQUENCE [LARGE SCALE GENOMIC DNA]</scope>
    <source>
        <strain evidence="1 2">NCTC12993</strain>
    </source>
</reference>
<dbReference type="Proteomes" id="UP000401081">
    <property type="component" value="Unassembled WGS sequence"/>
</dbReference>
<dbReference type="AlphaFoldDB" id="A0A485AT50"/>